<proteinExistence type="inferred from homology"/>
<evidence type="ECO:0000256" key="2">
    <source>
        <dbReference type="ARBA" id="ARBA00022614"/>
    </source>
</evidence>
<feature type="domain" description="NB-ARC" evidence="6">
    <location>
        <begin position="153"/>
        <end position="317"/>
    </location>
</feature>
<feature type="domain" description="Disease resistance R13L4/SHOC-2-like LRR" evidence="9">
    <location>
        <begin position="545"/>
        <end position="704"/>
    </location>
</feature>
<protein>
    <recommendedName>
        <fullName evidence="12">NB-ARC domain-containing protein</fullName>
    </recommendedName>
</protein>
<evidence type="ECO:0000259" key="9">
    <source>
        <dbReference type="Pfam" id="PF23598"/>
    </source>
</evidence>
<comment type="caution">
    <text evidence="10">The sequence shown here is derived from an EMBL/GenBank/DDBJ whole genome shotgun (WGS) entry which is preliminary data.</text>
</comment>
<dbReference type="GO" id="GO:0006952">
    <property type="term" value="P:defense response"/>
    <property type="evidence" value="ECO:0007669"/>
    <property type="project" value="UniProtKB-KW"/>
</dbReference>
<dbReference type="EMBL" id="JBDFQZ010000007">
    <property type="protein sequence ID" value="KAK9706425.1"/>
    <property type="molecule type" value="Genomic_DNA"/>
</dbReference>
<dbReference type="Pfam" id="PF23559">
    <property type="entry name" value="WHD_DRP"/>
    <property type="match status" value="1"/>
</dbReference>
<dbReference type="PANTHER" id="PTHR33463">
    <property type="entry name" value="NB-ARC DOMAIN-CONTAINING PROTEIN-RELATED"/>
    <property type="match status" value="1"/>
</dbReference>
<dbReference type="InterPro" id="IPR027417">
    <property type="entry name" value="P-loop_NTPase"/>
</dbReference>
<dbReference type="InterPro" id="IPR002182">
    <property type="entry name" value="NB-ARC"/>
</dbReference>
<dbReference type="Pfam" id="PF00931">
    <property type="entry name" value="NB-ARC"/>
    <property type="match status" value="1"/>
</dbReference>
<keyword evidence="5" id="KW-0175">Coiled coil</keyword>
<dbReference type="InterPro" id="IPR058922">
    <property type="entry name" value="WHD_DRP"/>
</dbReference>
<dbReference type="InterPro" id="IPR003591">
    <property type="entry name" value="Leu-rich_rpt_typical-subtyp"/>
</dbReference>
<dbReference type="SUPFAM" id="SSF52058">
    <property type="entry name" value="L domain-like"/>
    <property type="match status" value="1"/>
</dbReference>
<keyword evidence="2" id="KW-0433">Leucine-rich repeat</keyword>
<keyword evidence="4" id="KW-0611">Plant defense</keyword>
<keyword evidence="11" id="KW-1185">Reference proteome</keyword>
<accession>A0AAW1JMR0</accession>
<dbReference type="Gene3D" id="3.40.50.300">
    <property type="entry name" value="P-loop containing nucleotide triphosphate hydrolases"/>
    <property type="match status" value="1"/>
</dbReference>
<feature type="domain" description="Disease resistance protein winged helix" evidence="8">
    <location>
        <begin position="416"/>
        <end position="483"/>
    </location>
</feature>
<dbReference type="Proteomes" id="UP001443914">
    <property type="component" value="Unassembled WGS sequence"/>
</dbReference>
<reference evidence="10 11" key="1">
    <citation type="submission" date="2024-03" db="EMBL/GenBank/DDBJ databases">
        <title>WGS assembly of Saponaria officinalis var. Norfolk2.</title>
        <authorList>
            <person name="Jenkins J."/>
            <person name="Shu S."/>
            <person name="Grimwood J."/>
            <person name="Barry K."/>
            <person name="Goodstein D."/>
            <person name="Schmutz J."/>
            <person name="Leebens-Mack J."/>
            <person name="Osbourn A."/>
        </authorList>
    </citation>
    <scope>NUCLEOTIDE SEQUENCE [LARGE SCALE GENOMIC DNA]</scope>
    <source>
        <strain evidence="11">cv. Norfolk2</strain>
        <strain evidence="10">JIC</strain>
        <tissue evidence="10">Leaf</tissue>
    </source>
</reference>
<dbReference type="InterPro" id="IPR032675">
    <property type="entry name" value="LRR_dom_sf"/>
</dbReference>
<keyword evidence="3" id="KW-0677">Repeat</keyword>
<dbReference type="Gene3D" id="3.80.10.10">
    <property type="entry name" value="Ribonuclease Inhibitor"/>
    <property type="match status" value="2"/>
</dbReference>
<evidence type="ECO:0000313" key="10">
    <source>
        <dbReference type="EMBL" id="KAK9706427.1"/>
    </source>
</evidence>
<dbReference type="SMART" id="SM00369">
    <property type="entry name" value="LRR_TYP"/>
    <property type="match status" value="3"/>
</dbReference>
<dbReference type="InterPro" id="IPR050905">
    <property type="entry name" value="Plant_NBS-LRR"/>
</dbReference>
<dbReference type="SUPFAM" id="SSF52540">
    <property type="entry name" value="P-loop containing nucleoside triphosphate hydrolases"/>
    <property type="match status" value="1"/>
</dbReference>
<evidence type="ECO:0000313" key="11">
    <source>
        <dbReference type="Proteomes" id="UP001443914"/>
    </source>
</evidence>
<evidence type="ECO:0000256" key="1">
    <source>
        <dbReference type="ARBA" id="ARBA00008894"/>
    </source>
</evidence>
<evidence type="ECO:0000256" key="5">
    <source>
        <dbReference type="SAM" id="Coils"/>
    </source>
</evidence>
<gene>
    <name evidence="10" type="ORF">RND81_07G123800</name>
</gene>
<dbReference type="PRINTS" id="PR00364">
    <property type="entry name" value="DISEASERSIST"/>
</dbReference>
<dbReference type="EMBL" id="JBDFQZ010000007">
    <property type="protein sequence ID" value="KAK9706427.1"/>
    <property type="molecule type" value="Genomic_DNA"/>
</dbReference>
<dbReference type="InterPro" id="IPR036388">
    <property type="entry name" value="WH-like_DNA-bd_sf"/>
</dbReference>
<evidence type="ECO:0000256" key="3">
    <source>
        <dbReference type="ARBA" id="ARBA00022737"/>
    </source>
</evidence>
<evidence type="ECO:0008006" key="12">
    <source>
        <dbReference type="Google" id="ProtNLM"/>
    </source>
</evidence>
<feature type="domain" description="Disease resistance protein At4g27190-like leucine-rich repeats" evidence="7">
    <location>
        <begin position="766"/>
        <end position="877"/>
    </location>
</feature>
<dbReference type="PANTHER" id="PTHR33463:SF209">
    <property type="entry name" value="DISEASE RESISTANCE PROTEIN RPS2-LIKE"/>
    <property type="match status" value="1"/>
</dbReference>
<evidence type="ECO:0000256" key="4">
    <source>
        <dbReference type="ARBA" id="ARBA00022821"/>
    </source>
</evidence>
<dbReference type="Gene3D" id="1.10.10.10">
    <property type="entry name" value="Winged helix-like DNA-binding domain superfamily/Winged helix DNA-binding domain"/>
    <property type="match status" value="1"/>
</dbReference>
<feature type="coiled-coil region" evidence="5">
    <location>
        <begin position="38"/>
        <end position="65"/>
    </location>
</feature>
<comment type="similarity">
    <text evidence="1">Belongs to the disease resistance NB-LRR family.</text>
</comment>
<dbReference type="Pfam" id="PF23247">
    <property type="entry name" value="LRR_RPS2"/>
    <property type="match status" value="1"/>
</dbReference>
<sequence length="1031" mass="115127">MLASDVLTLGAAIFGLLTSIAGSSACFYNSYRANRINLSILKVRAQNLENLIDALQQKLNGIDVLKPDPRPWIDQAKEFLSKVNIPDLESRLDENCVDNRVPNLWHRCGAGRSIEAKIQALDILLENGKRVSQETKIKGSKQPDVLIIGNARTKTREKIWDHVSRGSGPATVCVYGIVGVGKTALASVIHNQVLVQRNEFETVIWVSVEYGSGLRHIQEELASKLHVDVSGATDNMERSKMLRSVLMQKGKFLLVLDSMWHAFPLHDIGIPEPTGGSKLIVTSRTYSLCRKITRKFERKEIYEIKPLSEVEAWELFTGELGPSILHFENETLRMAEIAVQDLDGLPLAVKMLAEILIDIHDEYPSRLDAAWKEELAALSESTSFLGNKSQELVDSFKYSYENLGELSVNAFMYCALFPKGYLVNAKELIEYWMWEGLLGQISSLDESSRHGRRILNELKDAHLLENVNESGGEDSVKMLNIVRHVAVEAINKSGHQFFIQGGNELSEVPLPNCWPTDTERASFVQNRLNALRNCPNSKKLSSLLLQENPLNLTHHENFFYKIRTLKVLDLSRTHISSLPKSLSGLTNLHALLLRSCPNLKQLPSLSTLRRLIVLELAGTPLEKLPDGISNLTSLRRLDLSQTMLNIFPSQIIGKLTQVEELLLITADHGGYVWGSKKIFPQWSGACVEELVDLKRLVVLQLTVFNAKVFNSYVVEIEEKRTSAPRNFKFCVGGLYTSDDVVDNSIAVIGDYNIRLPEKTSGLYLMLNSQKITSLKLHGCIRDLTVVDVSDFDELTYLLTVEMLGNLRSLKKICIKRCKKMKAIIQPDEEGNPSSITLPGLMTLVLFDLPVLKSICRAEVLNCPSLRGVEVWNCDELKLPEMLLGRNSGIIEIKGDKQWLEMVKVQTPSSKSTFKFSEASVPPELSSAPCYRVRRQESFVAANPTQSRGRFAGLSAVTFTKLVSREGNLSAGDKNTQTNITSISTISRLFRVKGGVPSSHSADNLHITNLKSDAEDSVRSILGIQENRQQSL</sequence>
<evidence type="ECO:0000259" key="6">
    <source>
        <dbReference type="Pfam" id="PF00931"/>
    </source>
</evidence>
<organism evidence="10 11">
    <name type="scientific">Saponaria officinalis</name>
    <name type="common">Common soapwort</name>
    <name type="synonym">Lychnis saponaria</name>
    <dbReference type="NCBI Taxonomy" id="3572"/>
    <lineage>
        <taxon>Eukaryota</taxon>
        <taxon>Viridiplantae</taxon>
        <taxon>Streptophyta</taxon>
        <taxon>Embryophyta</taxon>
        <taxon>Tracheophyta</taxon>
        <taxon>Spermatophyta</taxon>
        <taxon>Magnoliopsida</taxon>
        <taxon>eudicotyledons</taxon>
        <taxon>Gunneridae</taxon>
        <taxon>Pentapetalae</taxon>
        <taxon>Caryophyllales</taxon>
        <taxon>Caryophyllaceae</taxon>
        <taxon>Caryophylleae</taxon>
        <taxon>Saponaria</taxon>
    </lineage>
</organism>
<dbReference type="InterPro" id="IPR057135">
    <property type="entry name" value="At4g27190-like_LRR"/>
</dbReference>
<name>A0AAW1JMR0_SAPOF</name>
<evidence type="ECO:0000259" key="7">
    <source>
        <dbReference type="Pfam" id="PF23247"/>
    </source>
</evidence>
<evidence type="ECO:0000259" key="8">
    <source>
        <dbReference type="Pfam" id="PF23559"/>
    </source>
</evidence>
<dbReference type="Pfam" id="PF23598">
    <property type="entry name" value="LRR_14"/>
    <property type="match status" value="1"/>
</dbReference>
<dbReference type="AlphaFoldDB" id="A0AAW1JMR0"/>
<dbReference type="EMBL" id="JBDFQZ010000007">
    <property type="protein sequence ID" value="KAK9706428.1"/>
    <property type="molecule type" value="Genomic_DNA"/>
</dbReference>
<dbReference type="InterPro" id="IPR055414">
    <property type="entry name" value="LRR_R13L4/SHOC2-like"/>
</dbReference>
<dbReference type="GO" id="GO:0043531">
    <property type="term" value="F:ADP binding"/>
    <property type="evidence" value="ECO:0007669"/>
    <property type="project" value="InterPro"/>
</dbReference>